<dbReference type="Pfam" id="PF06985">
    <property type="entry name" value="HET"/>
    <property type="match status" value="1"/>
</dbReference>
<dbReference type="InterPro" id="IPR052895">
    <property type="entry name" value="HetReg/Transcr_Mod"/>
</dbReference>
<evidence type="ECO:0000259" key="1">
    <source>
        <dbReference type="Pfam" id="PF06985"/>
    </source>
</evidence>
<dbReference type="OrthoDB" id="5386682at2759"/>
<dbReference type="Proteomes" id="UP000244855">
    <property type="component" value="Unassembled WGS sequence"/>
</dbReference>
<name>A0A2V1E848_9PLEO</name>
<dbReference type="AlphaFoldDB" id="A0A2V1E848"/>
<dbReference type="InterPro" id="IPR010730">
    <property type="entry name" value="HET"/>
</dbReference>
<accession>A0A2V1E848</accession>
<feature type="non-terminal residue" evidence="2">
    <location>
        <position position="137"/>
    </location>
</feature>
<dbReference type="PANTHER" id="PTHR24148:SF73">
    <property type="entry name" value="HET DOMAIN PROTEIN (AFU_ORTHOLOGUE AFUA_8G01020)"/>
    <property type="match status" value="1"/>
</dbReference>
<evidence type="ECO:0000313" key="2">
    <source>
        <dbReference type="EMBL" id="PVI05405.1"/>
    </source>
</evidence>
<proteinExistence type="predicted"/>
<dbReference type="EMBL" id="KZ805314">
    <property type="protein sequence ID" value="PVI05405.1"/>
    <property type="molecule type" value="Genomic_DNA"/>
</dbReference>
<feature type="domain" description="Heterokaryon incompatibility" evidence="1">
    <location>
        <begin position="47"/>
        <end position="133"/>
    </location>
</feature>
<organism evidence="2 3">
    <name type="scientific">Periconia macrospinosa</name>
    <dbReference type="NCBI Taxonomy" id="97972"/>
    <lineage>
        <taxon>Eukaryota</taxon>
        <taxon>Fungi</taxon>
        <taxon>Dikarya</taxon>
        <taxon>Ascomycota</taxon>
        <taxon>Pezizomycotina</taxon>
        <taxon>Dothideomycetes</taxon>
        <taxon>Pleosporomycetidae</taxon>
        <taxon>Pleosporales</taxon>
        <taxon>Massarineae</taxon>
        <taxon>Periconiaceae</taxon>
        <taxon>Periconia</taxon>
    </lineage>
</organism>
<evidence type="ECO:0000313" key="3">
    <source>
        <dbReference type="Proteomes" id="UP000244855"/>
    </source>
</evidence>
<sequence>MPPPLAPHRYQPMSALSHIRLLKLREASGPNLAYDLIETPLDVAPAYESISYVWGDHKKTHTLALLSTQTVLSITPSLENALLHVCPQSQTGYLWIDQICIDQDNTTERSQQVGIMGKIYSKAQRVLIWLGNGFADL</sequence>
<gene>
    <name evidence="2" type="ORF">DM02DRAFT_516666</name>
</gene>
<keyword evidence="3" id="KW-1185">Reference proteome</keyword>
<dbReference type="PANTHER" id="PTHR24148">
    <property type="entry name" value="ANKYRIN REPEAT DOMAIN-CONTAINING PROTEIN 39 HOMOLOG-RELATED"/>
    <property type="match status" value="1"/>
</dbReference>
<protein>
    <submittedName>
        <fullName evidence="2">HET-domain-containing protein</fullName>
    </submittedName>
</protein>
<reference evidence="2 3" key="1">
    <citation type="journal article" date="2018" name="Sci. Rep.">
        <title>Comparative genomics provides insights into the lifestyle and reveals functional heterogeneity of dark septate endophytic fungi.</title>
        <authorList>
            <person name="Knapp D.G."/>
            <person name="Nemeth J.B."/>
            <person name="Barry K."/>
            <person name="Hainaut M."/>
            <person name="Henrissat B."/>
            <person name="Johnson J."/>
            <person name="Kuo A."/>
            <person name="Lim J.H.P."/>
            <person name="Lipzen A."/>
            <person name="Nolan M."/>
            <person name="Ohm R.A."/>
            <person name="Tamas L."/>
            <person name="Grigoriev I.V."/>
            <person name="Spatafora J.W."/>
            <person name="Nagy L.G."/>
            <person name="Kovacs G.M."/>
        </authorList>
    </citation>
    <scope>NUCLEOTIDE SEQUENCE [LARGE SCALE GENOMIC DNA]</scope>
    <source>
        <strain evidence="2 3">DSE2036</strain>
    </source>
</reference>
<dbReference type="STRING" id="97972.A0A2V1E848"/>